<dbReference type="PANTHER" id="PTHR10569:SF2">
    <property type="entry name" value="GLYCOGEN DEBRANCHING ENZYME"/>
    <property type="match status" value="1"/>
</dbReference>
<feature type="domain" description="Glycogen debranching enzyme C-terminal" evidence="1">
    <location>
        <begin position="279"/>
        <end position="646"/>
    </location>
</feature>
<name>A0A3S9T2M3_9FIRM</name>
<dbReference type="RefSeq" id="WP_164730849.1">
    <property type="nucleotide sequence ID" value="NZ_CP016379.1"/>
</dbReference>
<dbReference type="Pfam" id="PF06202">
    <property type="entry name" value="GDE_C"/>
    <property type="match status" value="1"/>
</dbReference>
<dbReference type="InterPro" id="IPR032790">
    <property type="entry name" value="GDE_C"/>
</dbReference>
<dbReference type="AlphaFoldDB" id="A0A3S9T2M3"/>
<proteinExistence type="predicted"/>
<feature type="domain" description="Glycogen debranching enzyme bacterial and archaeal type N-terminal" evidence="2">
    <location>
        <begin position="18"/>
        <end position="233"/>
    </location>
</feature>
<dbReference type="InterPro" id="IPR024742">
    <property type="entry name" value="Glycogen_debranch_N"/>
</dbReference>
<evidence type="ECO:0000259" key="1">
    <source>
        <dbReference type="Pfam" id="PF06202"/>
    </source>
</evidence>
<dbReference type="InterPro" id="IPR012341">
    <property type="entry name" value="6hp_glycosidase-like_sf"/>
</dbReference>
<accession>A0A3S9T2M3</accession>
<evidence type="ECO:0000313" key="3">
    <source>
        <dbReference type="EMBL" id="AZR74783.1"/>
    </source>
</evidence>
<dbReference type="Gene3D" id="1.50.10.10">
    <property type="match status" value="1"/>
</dbReference>
<evidence type="ECO:0000313" key="4">
    <source>
        <dbReference type="Proteomes" id="UP000267250"/>
    </source>
</evidence>
<dbReference type="EMBL" id="CP016379">
    <property type="protein sequence ID" value="AZR74783.1"/>
    <property type="molecule type" value="Genomic_DNA"/>
</dbReference>
<dbReference type="GO" id="GO:0005980">
    <property type="term" value="P:glycogen catabolic process"/>
    <property type="evidence" value="ECO:0007669"/>
    <property type="project" value="InterPro"/>
</dbReference>
<reference evidence="3 4" key="1">
    <citation type="submission" date="2016-07" db="EMBL/GenBank/DDBJ databases">
        <title>Genome and transcriptome analysis of iron-reducing fermentative bacteria Anoxybacter fermentans.</title>
        <authorList>
            <person name="Zeng X."/>
            <person name="Shao Z."/>
        </authorList>
    </citation>
    <scope>NUCLEOTIDE SEQUENCE [LARGE SCALE GENOMIC DNA]</scope>
    <source>
        <strain evidence="3 4">DY22613</strain>
    </source>
</reference>
<dbReference type="InterPro" id="IPR010401">
    <property type="entry name" value="AGL/Gdb1"/>
</dbReference>
<organism evidence="3 4">
    <name type="scientific">Anoxybacter fermentans</name>
    <dbReference type="NCBI Taxonomy" id="1323375"/>
    <lineage>
        <taxon>Bacteria</taxon>
        <taxon>Bacillati</taxon>
        <taxon>Bacillota</taxon>
        <taxon>Clostridia</taxon>
        <taxon>Halanaerobiales</taxon>
        <taxon>Anoxybacter</taxon>
    </lineage>
</organism>
<dbReference type="NCBIfam" id="TIGR01561">
    <property type="entry name" value="gde_arch"/>
    <property type="match status" value="1"/>
</dbReference>
<dbReference type="Pfam" id="PF12439">
    <property type="entry name" value="GDE_N"/>
    <property type="match status" value="1"/>
</dbReference>
<dbReference type="Proteomes" id="UP000267250">
    <property type="component" value="Chromosome"/>
</dbReference>
<dbReference type="PANTHER" id="PTHR10569">
    <property type="entry name" value="GLYCOGEN DEBRANCHING ENZYME"/>
    <property type="match status" value="1"/>
</dbReference>
<evidence type="ECO:0008006" key="5">
    <source>
        <dbReference type="Google" id="ProtNLM"/>
    </source>
</evidence>
<sequence length="652" mass="75615">MIRLTGSILKKEEEFTRREWVVTNGIGGFAGSSLVGANTRGYHGILVAAFKLPLKRMLLVSKLDEKVLTADKEYPLGTNIYQNDLHPKGYLYLTDFRYSFHPIFSYELDGRILEKKIYMIYGENTTVVEYHYLDGTDQIKLRLTPFLNYRDYHGNIEASDWPWMIEKDGCQYKFTAFEGAASVYMTAKGDWTEDRHWHYRLFYPIEEYRGLKALEDHYIPGYLTVQLKPGEKLAVIFSTLDKYRGNDDIQLLYQKQVERIEELFKKAGARDRLSRRLVIAADQFLVHRDSTDTATVIAGYPWFTDWGRDSMISLPGLTLATGRWEEGKEILETFAHYSKYGLIPNRFPDEGEEPEYNTVDASLWFFVAFYEYYKKTGDKEFVLKHLPLLKEIIRFHMEGTLWGIQMESDGLLTQGEKGVQLTWMDAKIGDWVVTPRQGKAVEINALWYNAVKIVAYFTKLAGEEEKFQEYEELAQKILISFREKFWNDEEGYLYDRITDGEKDPSIRPNQIFALSLPFPLLDCEEGARLLKVVKEHLVTPFGLRSLSFQDKDYHSHYGGNQYHRDAAYHQGTVWGWLMGPYLGALLYVKGDSLNTRQLIFSLLEPLLAHMESDGAIGQISEIFDGDRPYHHRGCYAQAWSVAEILRIIDLIS</sequence>
<keyword evidence="4" id="KW-1185">Reference proteome</keyword>
<dbReference type="FunFam" id="1.50.10.10:FF:000073">
    <property type="entry name" value="Glycogen debranching enzyme, hypothetical (TreX-like)"/>
    <property type="match status" value="1"/>
</dbReference>
<dbReference type="GO" id="GO:0004134">
    <property type="term" value="F:4-alpha-glucanotransferase activity"/>
    <property type="evidence" value="ECO:0007669"/>
    <property type="project" value="InterPro"/>
</dbReference>
<gene>
    <name evidence="3" type="ORF">BBF96_01830</name>
</gene>
<protein>
    <recommendedName>
        <fullName evidence="5">Glycogen debranching protein</fullName>
    </recommendedName>
</protein>
<dbReference type="InterPro" id="IPR006451">
    <property type="entry name" value="Glycogen_debranch_arc"/>
</dbReference>
<evidence type="ECO:0000259" key="2">
    <source>
        <dbReference type="Pfam" id="PF12439"/>
    </source>
</evidence>
<dbReference type="InterPro" id="IPR008928">
    <property type="entry name" value="6-hairpin_glycosidase_sf"/>
</dbReference>
<dbReference type="KEGG" id="aft:BBF96_01830"/>
<dbReference type="GO" id="GO:0004135">
    <property type="term" value="F:amylo-alpha-1,6-glucosidase activity"/>
    <property type="evidence" value="ECO:0007669"/>
    <property type="project" value="InterPro"/>
</dbReference>
<dbReference type="SUPFAM" id="SSF48208">
    <property type="entry name" value="Six-hairpin glycosidases"/>
    <property type="match status" value="1"/>
</dbReference>